<feature type="compositionally biased region" description="Low complexity" evidence="1">
    <location>
        <begin position="11"/>
        <end position="22"/>
    </location>
</feature>
<feature type="transmembrane region" description="Helical" evidence="2">
    <location>
        <begin position="123"/>
        <end position="145"/>
    </location>
</feature>
<reference evidence="3" key="1">
    <citation type="journal article" date="2023" name="Mol. Phylogenet. Evol.">
        <title>Genome-scale phylogeny and comparative genomics of the fungal order Sordariales.</title>
        <authorList>
            <person name="Hensen N."/>
            <person name="Bonometti L."/>
            <person name="Westerberg I."/>
            <person name="Brannstrom I.O."/>
            <person name="Guillou S."/>
            <person name="Cros-Aarteil S."/>
            <person name="Calhoun S."/>
            <person name="Haridas S."/>
            <person name="Kuo A."/>
            <person name="Mondo S."/>
            <person name="Pangilinan J."/>
            <person name="Riley R."/>
            <person name="LaButti K."/>
            <person name="Andreopoulos B."/>
            <person name="Lipzen A."/>
            <person name="Chen C."/>
            <person name="Yan M."/>
            <person name="Daum C."/>
            <person name="Ng V."/>
            <person name="Clum A."/>
            <person name="Steindorff A."/>
            <person name="Ohm R.A."/>
            <person name="Martin F."/>
            <person name="Silar P."/>
            <person name="Natvig D.O."/>
            <person name="Lalanne C."/>
            <person name="Gautier V."/>
            <person name="Ament-Velasquez S.L."/>
            <person name="Kruys A."/>
            <person name="Hutchinson M.I."/>
            <person name="Powell A.J."/>
            <person name="Barry K."/>
            <person name="Miller A.N."/>
            <person name="Grigoriev I.V."/>
            <person name="Debuchy R."/>
            <person name="Gladieux P."/>
            <person name="Hiltunen Thoren M."/>
            <person name="Johannesson H."/>
        </authorList>
    </citation>
    <scope>NUCLEOTIDE SEQUENCE</scope>
    <source>
        <strain evidence="3">CBS 892.96</strain>
    </source>
</reference>
<dbReference type="PANTHER" id="PTHR42024:SF1">
    <property type="entry name" value="AMINO ACID PERMEASE_ SLC12A DOMAIN-CONTAINING PROTEIN"/>
    <property type="match status" value="1"/>
</dbReference>
<evidence type="ECO:0000313" key="3">
    <source>
        <dbReference type="EMBL" id="KAK4179152.1"/>
    </source>
</evidence>
<dbReference type="PANTHER" id="PTHR42024">
    <property type="entry name" value="AMINO ACID PERMEASE_ SLC12A DOMAIN-CONTAINING PROTEIN"/>
    <property type="match status" value="1"/>
</dbReference>
<dbReference type="EMBL" id="MU866123">
    <property type="protein sequence ID" value="KAK4179152.1"/>
    <property type="molecule type" value="Genomic_DNA"/>
</dbReference>
<feature type="transmembrane region" description="Helical" evidence="2">
    <location>
        <begin position="89"/>
        <end position="111"/>
    </location>
</feature>
<feature type="transmembrane region" description="Helical" evidence="2">
    <location>
        <begin position="193"/>
        <end position="216"/>
    </location>
</feature>
<feature type="compositionally biased region" description="Polar residues" evidence="1">
    <location>
        <begin position="31"/>
        <end position="40"/>
    </location>
</feature>
<evidence type="ECO:0000313" key="4">
    <source>
        <dbReference type="Proteomes" id="UP001302321"/>
    </source>
</evidence>
<feature type="region of interest" description="Disordered" evidence="1">
    <location>
        <begin position="1"/>
        <end position="40"/>
    </location>
</feature>
<feature type="transmembrane region" description="Helical" evidence="2">
    <location>
        <begin position="166"/>
        <end position="187"/>
    </location>
</feature>
<keyword evidence="4" id="KW-1185">Reference proteome</keyword>
<sequence>MADGTHLPYPATTTASTATTTSNLKNDPPTGLNSSSTSTTACEGAITTTAETHHGVGAHPEDPRGLPVASLEEYPGLPRLNYRILDYKFKLSIIVILLVIESSLLPIILYYGISASTSLRPGLVFAIVTSFFGIVTGIEFGLRMLKLILKGDKYRPPGGTKWSFDFTHHTLSVGYTVMSGILIGGSIPHNPPVKVLAIPVSLFLIQMGVQLTWAGWMNATKRKAPFKISSVSKGERVPPLVLTIIEDIVGVDGGAGVEYRRAVFARYAASPRFRKMIANQNWFWAVGSMVFGVGTLVTIWCVDYYIAYGIGWGTPLVFTIVWTWISVEWVRRDLRKEKRLWKEEHGQGAEMQQTQPQQPQQQQQEVK</sequence>
<feature type="transmembrane region" description="Helical" evidence="2">
    <location>
        <begin position="312"/>
        <end position="330"/>
    </location>
</feature>
<feature type="compositionally biased region" description="Low complexity" evidence="1">
    <location>
        <begin position="352"/>
        <end position="367"/>
    </location>
</feature>
<evidence type="ECO:0000256" key="1">
    <source>
        <dbReference type="SAM" id="MobiDB-lite"/>
    </source>
</evidence>
<protein>
    <submittedName>
        <fullName evidence="3">Uncharacterized protein</fullName>
    </submittedName>
</protein>
<evidence type="ECO:0000256" key="2">
    <source>
        <dbReference type="SAM" id="Phobius"/>
    </source>
</evidence>
<gene>
    <name evidence="3" type="ORF">QBC36DRAFT_323281</name>
</gene>
<dbReference type="AlphaFoldDB" id="A0AAN7AB43"/>
<accession>A0AAN7AB43</accession>
<name>A0AAN7AB43_9PEZI</name>
<keyword evidence="2" id="KW-0812">Transmembrane</keyword>
<reference evidence="3" key="2">
    <citation type="submission" date="2023-05" db="EMBL/GenBank/DDBJ databases">
        <authorList>
            <consortium name="Lawrence Berkeley National Laboratory"/>
            <person name="Steindorff A."/>
            <person name="Hensen N."/>
            <person name="Bonometti L."/>
            <person name="Westerberg I."/>
            <person name="Brannstrom I.O."/>
            <person name="Guillou S."/>
            <person name="Cros-Aarteil S."/>
            <person name="Calhoun S."/>
            <person name="Haridas S."/>
            <person name="Kuo A."/>
            <person name="Mondo S."/>
            <person name="Pangilinan J."/>
            <person name="Riley R."/>
            <person name="Labutti K."/>
            <person name="Andreopoulos B."/>
            <person name="Lipzen A."/>
            <person name="Chen C."/>
            <person name="Yanf M."/>
            <person name="Daum C."/>
            <person name="Ng V."/>
            <person name="Clum A."/>
            <person name="Ohm R."/>
            <person name="Martin F."/>
            <person name="Silar P."/>
            <person name="Natvig D."/>
            <person name="Lalanne C."/>
            <person name="Gautier V."/>
            <person name="Ament-Velasquez S.L."/>
            <person name="Kruys A."/>
            <person name="Hutchinson M.I."/>
            <person name="Powell A.J."/>
            <person name="Barry K."/>
            <person name="Miller A.N."/>
            <person name="Grigoriev I.V."/>
            <person name="Debuchy R."/>
            <person name="Gladieux P."/>
            <person name="Thoren M.H."/>
            <person name="Johannesson H."/>
        </authorList>
    </citation>
    <scope>NUCLEOTIDE SEQUENCE</scope>
    <source>
        <strain evidence="3">CBS 892.96</strain>
    </source>
</reference>
<proteinExistence type="predicted"/>
<comment type="caution">
    <text evidence="3">The sequence shown here is derived from an EMBL/GenBank/DDBJ whole genome shotgun (WGS) entry which is preliminary data.</text>
</comment>
<feature type="region of interest" description="Disordered" evidence="1">
    <location>
        <begin position="345"/>
        <end position="367"/>
    </location>
</feature>
<dbReference type="Proteomes" id="UP001302321">
    <property type="component" value="Unassembled WGS sequence"/>
</dbReference>
<keyword evidence="2" id="KW-0472">Membrane</keyword>
<organism evidence="3 4">
    <name type="scientific">Triangularia setosa</name>
    <dbReference type="NCBI Taxonomy" id="2587417"/>
    <lineage>
        <taxon>Eukaryota</taxon>
        <taxon>Fungi</taxon>
        <taxon>Dikarya</taxon>
        <taxon>Ascomycota</taxon>
        <taxon>Pezizomycotina</taxon>
        <taxon>Sordariomycetes</taxon>
        <taxon>Sordariomycetidae</taxon>
        <taxon>Sordariales</taxon>
        <taxon>Podosporaceae</taxon>
        <taxon>Triangularia</taxon>
    </lineage>
</organism>
<feature type="transmembrane region" description="Helical" evidence="2">
    <location>
        <begin position="282"/>
        <end position="306"/>
    </location>
</feature>
<keyword evidence="2" id="KW-1133">Transmembrane helix</keyword>